<organism evidence="6 7">
    <name type="scientific">Candidatus Gottesmanbacteria bacterium RIFCSPHIGHO2_01_FULL_39_10</name>
    <dbReference type="NCBI Taxonomy" id="1798375"/>
    <lineage>
        <taxon>Bacteria</taxon>
        <taxon>Candidatus Gottesmaniibacteriota</taxon>
    </lineage>
</organism>
<dbReference type="AlphaFoldDB" id="A0A1F5ZPH0"/>
<dbReference type="Pfam" id="PF00830">
    <property type="entry name" value="Ribosomal_L28"/>
    <property type="match status" value="1"/>
</dbReference>
<comment type="caution">
    <text evidence="6">The sequence shown here is derived from an EMBL/GenBank/DDBJ whole genome shotgun (WGS) entry which is preliminary data.</text>
</comment>
<keyword evidence="3 5" id="KW-0687">Ribonucleoprotein</keyword>
<dbReference type="PANTHER" id="PTHR39080:SF1">
    <property type="entry name" value="LARGE RIBOSOMAL SUBUNIT PROTEIN BL28A"/>
    <property type="match status" value="1"/>
</dbReference>
<evidence type="ECO:0000256" key="3">
    <source>
        <dbReference type="ARBA" id="ARBA00023274"/>
    </source>
</evidence>
<dbReference type="InterPro" id="IPR026569">
    <property type="entry name" value="Ribosomal_bL28"/>
</dbReference>
<dbReference type="InterPro" id="IPR037147">
    <property type="entry name" value="Ribosomal_bL28_sf"/>
</dbReference>
<accession>A0A1F5ZPH0</accession>
<dbReference type="InterPro" id="IPR050096">
    <property type="entry name" value="Bacterial_rp_bL28"/>
</dbReference>
<evidence type="ECO:0000256" key="1">
    <source>
        <dbReference type="ARBA" id="ARBA00008760"/>
    </source>
</evidence>
<evidence type="ECO:0000256" key="2">
    <source>
        <dbReference type="ARBA" id="ARBA00022980"/>
    </source>
</evidence>
<evidence type="ECO:0000313" key="7">
    <source>
        <dbReference type="Proteomes" id="UP000177383"/>
    </source>
</evidence>
<dbReference type="HAMAP" id="MF_00373">
    <property type="entry name" value="Ribosomal_bL28"/>
    <property type="match status" value="1"/>
</dbReference>
<dbReference type="GO" id="GO:0005840">
    <property type="term" value="C:ribosome"/>
    <property type="evidence" value="ECO:0007669"/>
    <property type="project" value="UniProtKB-KW"/>
</dbReference>
<name>A0A1F5ZPH0_9BACT</name>
<dbReference type="Gene3D" id="2.30.170.40">
    <property type="entry name" value="Ribosomal protein L28/L24"/>
    <property type="match status" value="1"/>
</dbReference>
<gene>
    <name evidence="5" type="primary">rpmB</name>
    <name evidence="6" type="ORF">A2773_06395</name>
</gene>
<protein>
    <recommendedName>
        <fullName evidence="4 5">Large ribosomal subunit protein bL28</fullName>
    </recommendedName>
</protein>
<dbReference type="Proteomes" id="UP000177383">
    <property type="component" value="Unassembled WGS sequence"/>
</dbReference>
<keyword evidence="2 5" id="KW-0689">Ribosomal protein</keyword>
<dbReference type="GO" id="GO:0006412">
    <property type="term" value="P:translation"/>
    <property type="evidence" value="ECO:0007669"/>
    <property type="project" value="UniProtKB-UniRule"/>
</dbReference>
<reference evidence="6 7" key="1">
    <citation type="journal article" date="2016" name="Nat. Commun.">
        <title>Thousands of microbial genomes shed light on interconnected biogeochemical processes in an aquifer system.</title>
        <authorList>
            <person name="Anantharaman K."/>
            <person name="Brown C.T."/>
            <person name="Hug L.A."/>
            <person name="Sharon I."/>
            <person name="Castelle C.J."/>
            <person name="Probst A.J."/>
            <person name="Thomas B.C."/>
            <person name="Singh A."/>
            <person name="Wilkins M.J."/>
            <person name="Karaoz U."/>
            <person name="Brodie E.L."/>
            <person name="Williams K.H."/>
            <person name="Hubbard S.S."/>
            <person name="Banfield J.F."/>
        </authorList>
    </citation>
    <scope>NUCLEOTIDE SEQUENCE [LARGE SCALE GENOMIC DNA]</scope>
</reference>
<dbReference type="GO" id="GO:1990904">
    <property type="term" value="C:ribonucleoprotein complex"/>
    <property type="evidence" value="ECO:0007669"/>
    <property type="project" value="UniProtKB-KW"/>
</dbReference>
<dbReference type="PANTHER" id="PTHR39080">
    <property type="entry name" value="50S RIBOSOMAL PROTEIN L28"/>
    <property type="match status" value="1"/>
</dbReference>
<evidence type="ECO:0000256" key="4">
    <source>
        <dbReference type="ARBA" id="ARBA00035174"/>
    </source>
</evidence>
<dbReference type="InterPro" id="IPR001383">
    <property type="entry name" value="Ribosomal_bL28_bact-type"/>
</dbReference>
<dbReference type="NCBIfam" id="TIGR00009">
    <property type="entry name" value="L28"/>
    <property type="match status" value="1"/>
</dbReference>
<dbReference type="SUPFAM" id="SSF143800">
    <property type="entry name" value="L28p-like"/>
    <property type="match status" value="1"/>
</dbReference>
<dbReference type="EMBL" id="MFJE01000022">
    <property type="protein sequence ID" value="OGG14224.1"/>
    <property type="molecule type" value="Genomic_DNA"/>
</dbReference>
<comment type="similarity">
    <text evidence="1 5">Belongs to the bacterial ribosomal protein bL28 family.</text>
</comment>
<evidence type="ECO:0000313" key="6">
    <source>
        <dbReference type="EMBL" id="OGG14224.1"/>
    </source>
</evidence>
<dbReference type="STRING" id="1798375.A2773_06395"/>
<proteinExistence type="inferred from homology"/>
<evidence type="ECO:0000256" key="5">
    <source>
        <dbReference type="HAMAP-Rule" id="MF_00373"/>
    </source>
</evidence>
<sequence length="132" mass="15355">MALRCDNCGKGREVGHNVSHAKNRTFRLFKPNLQKLRVLQDGISVRVKFCTSCIQRLKRDKRLGEYMQMIYAKPALQVAVPVTLPSKKNIDRESKKIEEIMQKEVTRKQESEEKEKTKAKEKIKIEELVGKK</sequence>
<dbReference type="InterPro" id="IPR034704">
    <property type="entry name" value="Ribosomal_bL28/bL31-like_sf"/>
</dbReference>
<dbReference type="GO" id="GO:0003735">
    <property type="term" value="F:structural constituent of ribosome"/>
    <property type="evidence" value="ECO:0007669"/>
    <property type="project" value="InterPro"/>
</dbReference>